<accession>A0A1G1ZNA8</accession>
<dbReference type="AlphaFoldDB" id="A0A1G1ZNA8"/>
<reference evidence="1 2" key="1">
    <citation type="journal article" date="2016" name="Nat. Commun.">
        <title>Thousands of microbial genomes shed light on interconnected biogeochemical processes in an aquifer system.</title>
        <authorList>
            <person name="Anantharaman K."/>
            <person name="Brown C.T."/>
            <person name="Hug L.A."/>
            <person name="Sharon I."/>
            <person name="Castelle C.J."/>
            <person name="Probst A.J."/>
            <person name="Thomas B.C."/>
            <person name="Singh A."/>
            <person name="Wilkins M.J."/>
            <person name="Karaoz U."/>
            <person name="Brodie E.L."/>
            <person name="Williams K.H."/>
            <person name="Hubbard S.S."/>
            <person name="Banfield J.F."/>
        </authorList>
    </citation>
    <scope>NUCLEOTIDE SEQUENCE [LARGE SCALE GENOMIC DNA]</scope>
</reference>
<name>A0A1G1ZNA8_9BACT</name>
<evidence type="ECO:0000313" key="2">
    <source>
        <dbReference type="Proteomes" id="UP000177942"/>
    </source>
</evidence>
<gene>
    <name evidence="1" type="ORF">A3A16_01395</name>
</gene>
<dbReference type="EMBL" id="MHJJ01000005">
    <property type="protein sequence ID" value="OGY66021.1"/>
    <property type="molecule type" value="Genomic_DNA"/>
</dbReference>
<dbReference type="STRING" id="1798407.A3A16_01395"/>
<sequence length="149" mass="16551">MYNLGMPEQKDFGVEHSALEKDIERLSAEIGKKSGEKVSLETQKEILRSAIGSRIYREPKEIDLSAEKEIPASAEAPSAGASSALPSYAQDLSADFKLRIEKLIDLAWHKGISSAVAEARRSGVFILDAFHDALTDKLYDEFKKRKLIK</sequence>
<organism evidence="1 2">
    <name type="scientific">Candidatus Harrisonbacteria bacterium RIFCSPLOWO2_01_FULL_44_18</name>
    <dbReference type="NCBI Taxonomy" id="1798407"/>
    <lineage>
        <taxon>Bacteria</taxon>
        <taxon>Candidatus Harrisoniibacteriota</taxon>
    </lineage>
</organism>
<evidence type="ECO:0000313" key="1">
    <source>
        <dbReference type="EMBL" id="OGY66021.1"/>
    </source>
</evidence>
<proteinExistence type="predicted"/>
<comment type="caution">
    <text evidence="1">The sequence shown here is derived from an EMBL/GenBank/DDBJ whole genome shotgun (WGS) entry which is preliminary data.</text>
</comment>
<dbReference type="Proteomes" id="UP000177942">
    <property type="component" value="Unassembled WGS sequence"/>
</dbReference>
<protein>
    <submittedName>
        <fullName evidence="1">Uncharacterized protein</fullName>
    </submittedName>
</protein>